<accession>A0ABN0CXL0</accession>
<organism evidence="2 3">
    <name type="scientific">Streptococcus porcinus str. Jelinkova 176</name>
    <dbReference type="NCBI Taxonomy" id="873448"/>
    <lineage>
        <taxon>Bacteria</taxon>
        <taxon>Bacillati</taxon>
        <taxon>Bacillota</taxon>
        <taxon>Bacilli</taxon>
        <taxon>Lactobacillales</taxon>
        <taxon>Streptococcaceae</taxon>
        <taxon>Streptococcus</taxon>
    </lineage>
</organism>
<comment type="caution">
    <text evidence="2">The sequence shown here is derived from an EMBL/GenBank/DDBJ whole genome shotgun (WGS) entry which is preliminary data.</text>
</comment>
<dbReference type="EMBL" id="AEUU02000001">
    <property type="protein sequence ID" value="EGJ28022.1"/>
    <property type="molecule type" value="Genomic_DNA"/>
</dbReference>
<proteinExistence type="predicted"/>
<keyword evidence="3" id="KW-1185">Reference proteome</keyword>
<feature type="compositionally biased region" description="Polar residues" evidence="1">
    <location>
        <begin position="23"/>
        <end position="33"/>
    </location>
</feature>
<dbReference type="RefSeq" id="WP_003085521.1">
    <property type="nucleotide sequence ID" value="NZ_AEUU02000001.1"/>
</dbReference>
<reference evidence="2 3" key="1">
    <citation type="journal article" date="2014" name="Int. J. Syst. Evol. Microbiol.">
        <title>Phylogenomics and the dynamic genome evolution of the genus Streptococcus.</title>
        <authorList>
            <consortium name="The Broad Institute Genome Sequencing Platform"/>
            <person name="Richards V.P."/>
            <person name="Palmer S.R."/>
            <person name="Pavinski Bitar P.D."/>
            <person name="Qin X."/>
            <person name="Weinstock G.M."/>
            <person name="Highlander S.K."/>
            <person name="Town C.D."/>
            <person name="Burne R.A."/>
            <person name="Stanhope M.J."/>
        </authorList>
    </citation>
    <scope>NUCLEOTIDE SEQUENCE [LARGE SCALE GENOMIC DNA]</scope>
    <source>
        <strain evidence="2 3">Jelinkova 176</strain>
    </source>
</reference>
<protein>
    <submittedName>
        <fullName evidence="2">Conserved domain protein</fullName>
    </submittedName>
</protein>
<gene>
    <name evidence="2" type="ORF">STRPO_0173</name>
</gene>
<evidence type="ECO:0000313" key="2">
    <source>
        <dbReference type="EMBL" id="EGJ28022.1"/>
    </source>
</evidence>
<dbReference type="Proteomes" id="UP000005356">
    <property type="component" value="Unassembled WGS sequence"/>
</dbReference>
<feature type="compositionally biased region" description="Basic and acidic residues" evidence="1">
    <location>
        <begin position="42"/>
        <end position="52"/>
    </location>
</feature>
<evidence type="ECO:0000313" key="3">
    <source>
        <dbReference type="Proteomes" id="UP000005356"/>
    </source>
</evidence>
<name>A0ABN0CXL0_STRPO</name>
<evidence type="ECO:0000256" key="1">
    <source>
        <dbReference type="SAM" id="MobiDB-lite"/>
    </source>
</evidence>
<sequence>MPKIFELAIQYEQDEKATEQIEENPNVNISKNSGKLPRKKNSRYENDKEVFK</sequence>
<feature type="region of interest" description="Disordered" evidence="1">
    <location>
        <begin position="16"/>
        <end position="52"/>
    </location>
</feature>